<dbReference type="Pfam" id="PF08766">
    <property type="entry name" value="DEK_C"/>
    <property type="match status" value="1"/>
</dbReference>
<dbReference type="Proteomes" id="UP000886520">
    <property type="component" value="Chromosome 25"/>
</dbReference>
<comment type="subcellular location">
    <subcellularLocation>
        <location evidence="1">Nucleus</location>
    </subcellularLocation>
</comment>
<dbReference type="InterPro" id="IPR014876">
    <property type="entry name" value="DEK_C"/>
</dbReference>
<dbReference type="Gene3D" id="1.10.10.60">
    <property type="entry name" value="Homeodomain-like"/>
    <property type="match status" value="1"/>
</dbReference>
<dbReference type="GO" id="GO:0000500">
    <property type="term" value="C:RNA polymerase I upstream activating factor complex"/>
    <property type="evidence" value="ECO:0007669"/>
    <property type="project" value="UniProtKB-ARBA"/>
</dbReference>
<feature type="compositionally biased region" description="Basic and acidic residues" evidence="5">
    <location>
        <begin position="98"/>
        <end position="123"/>
    </location>
</feature>
<dbReference type="InterPro" id="IPR019835">
    <property type="entry name" value="SWIB_domain"/>
</dbReference>
<feature type="region of interest" description="Disordered" evidence="5">
    <location>
        <begin position="215"/>
        <end position="257"/>
    </location>
</feature>
<accession>A0A9D4Z422</accession>
<gene>
    <name evidence="8" type="ORF">GOP47_0025981</name>
</gene>
<keyword evidence="2" id="KW-0805">Transcription regulation</keyword>
<dbReference type="PANTHER" id="PTHR13844">
    <property type="entry name" value="SWI/SNF-RELATED MATRIX-ASSOCIATED ACTIN-DEPENDENT REGULATOR OF CHROMATIN SUBFAMILY D"/>
    <property type="match status" value="1"/>
</dbReference>
<dbReference type="SUPFAM" id="SSF109715">
    <property type="entry name" value="DEK C-terminal domain"/>
    <property type="match status" value="1"/>
</dbReference>
<name>A0A9D4Z422_ADICA</name>
<evidence type="ECO:0000256" key="2">
    <source>
        <dbReference type="ARBA" id="ARBA00023015"/>
    </source>
</evidence>
<sequence>MVSDEQIVKRIAEILESADLTTTTTSAIRRQLEQELDIDLSGRKAFVREQVDIFLQSHPQNQPEEEEAQEGEDGEPVQENNGEVDDGEEEDEEEEEEVKQKPEQDTKRLQAKIDRAKRESLQKEKKKRSGGGGFCKLCRLSPELEAVMGEKEMGRTQVVKSLWVYIRAHSLQDPGNKRKILCDDRLEAVFGTKSIDMFKMNKLLTKHIWPLDSLGGEEEPKRKKIKMEPEDDGESKTKRPKSEKKDAPDKERKAGGFTAPLPLSEALIEFLGTGESELPRSEVVKRMWAYIKENNLQDPSDKRQVLCDTNFKQLFGCDTFVGFTIAKHLTPHFLKS</sequence>
<protein>
    <submittedName>
        <fullName evidence="8">Uncharacterized protein</fullName>
    </submittedName>
</protein>
<keyword evidence="3" id="KW-0804">Transcription</keyword>
<proteinExistence type="predicted"/>
<evidence type="ECO:0000256" key="3">
    <source>
        <dbReference type="ARBA" id="ARBA00023163"/>
    </source>
</evidence>
<evidence type="ECO:0000313" key="9">
    <source>
        <dbReference type="Proteomes" id="UP000886520"/>
    </source>
</evidence>
<dbReference type="InterPro" id="IPR003121">
    <property type="entry name" value="SWIB_MDM2_domain"/>
</dbReference>
<dbReference type="Pfam" id="PF02201">
    <property type="entry name" value="SWIB"/>
    <property type="match status" value="2"/>
</dbReference>
<feature type="region of interest" description="Disordered" evidence="5">
    <location>
        <begin position="51"/>
        <end position="131"/>
    </location>
</feature>
<feature type="domain" description="DEK-C" evidence="7">
    <location>
        <begin position="1"/>
        <end position="56"/>
    </location>
</feature>
<feature type="domain" description="DM2" evidence="6">
    <location>
        <begin position="256"/>
        <end position="335"/>
    </location>
</feature>
<dbReference type="Gene3D" id="1.10.245.10">
    <property type="entry name" value="SWIB/MDM2 domain"/>
    <property type="match status" value="2"/>
</dbReference>
<evidence type="ECO:0000256" key="4">
    <source>
        <dbReference type="ARBA" id="ARBA00023242"/>
    </source>
</evidence>
<evidence type="ECO:0000256" key="1">
    <source>
        <dbReference type="ARBA" id="ARBA00004123"/>
    </source>
</evidence>
<dbReference type="SMART" id="SM00151">
    <property type="entry name" value="SWIB"/>
    <property type="match status" value="2"/>
</dbReference>
<evidence type="ECO:0000256" key="5">
    <source>
        <dbReference type="SAM" id="MobiDB-lite"/>
    </source>
</evidence>
<dbReference type="AlphaFoldDB" id="A0A9D4Z422"/>
<dbReference type="FunFam" id="1.10.245.10:FF:000004">
    <property type="entry name" value="Upstream activation factor subunit"/>
    <property type="match status" value="1"/>
</dbReference>
<dbReference type="CDD" id="cd10567">
    <property type="entry name" value="SWIB-MDM2_like"/>
    <property type="match status" value="2"/>
</dbReference>
<evidence type="ECO:0000259" key="6">
    <source>
        <dbReference type="PROSITE" id="PS51925"/>
    </source>
</evidence>
<organism evidence="8 9">
    <name type="scientific">Adiantum capillus-veneris</name>
    <name type="common">Maidenhair fern</name>
    <dbReference type="NCBI Taxonomy" id="13818"/>
    <lineage>
        <taxon>Eukaryota</taxon>
        <taxon>Viridiplantae</taxon>
        <taxon>Streptophyta</taxon>
        <taxon>Embryophyta</taxon>
        <taxon>Tracheophyta</taxon>
        <taxon>Polypodiopsida</taxon>
        <taxon>Polypodiidae</taxon>
        <taxon>Polypodiales</taxon>
        <taxon>Pteridineae</taxon>
        <taxon>Pteridaceae</taxon>
        <taxon>Vittarioideae</taxon>
        <taxon>Adiantum</taxon>
    </lineage>
</organism>
<keyword evidence="4" id="KW-0539">Nucleus</keyword>
<dbReference type="OrthoDB" id="10251073at2759"/>
<feature type="compositionally biased region" description="Basic and acidic residues" evidence="5">
    <location>
        <begin position="243"/>
        <end position="254"/>
    </location>
</feature>
<dbReference type="EMBL" id="JABFUD020000025">
    <property type="protein sequence ID" value="KAI5059662.1"/>
    <property type="molecule type" value="Genomic_DNA"/>
</dbReference>
<dbReference type="InterPro" id="IPR036885">
    <property type="entry name" value="SWIB_MDM2_dom_sf"/>
</dbReference>
<feature type="compositionally biased region" description="Acidic residues" evidence="5">
    <location>
        <begin position="63"/>
        <end position="97"/>
    </location>
</feature>
<evidence type="ECO:0000313" key="8">
    <source>
        <dbReference type="EMBL" id="KAI5059662.1"/>
    </source>
</evidence>
<dbReference type="SUPFAM" id="SSF47592">
    <property type="entry name" value="SWIB/MDM2 domain"/>
    <property type="match status" value="2"/>
</dbReference>
<dbReference type="PROSITE" id="PS51998">
    <property type="entry name" value="DEK_C"/>
    <property type="match status" value="1"/>
</dbReference>
<dbReference type="GO" id="GO:0001181">
    <property type="term" value="F:RNA polymerase I general transcription initiation factor activity"/>
    <property type="evidence" value="ECO:0007669"/>
    <property type="project" value="UniProtKB-ARBA"/>
</dbReference>
<evidence type="ECO:0000259" key="7">
    <source>
        <dbReference type="PROSITE" id="PS51998"/>
    </source>
</evidence>
<reference evidence="8" key="1">
    <citation type="submission" date="2021-01" db="EMBL/GenBank/DDBJ databases">
        <title>Adiantum capillus-veneris genome.</title>
        <authorList>
            <person name="Fang Y."/>
            <person name="Liao Q."/>
        </authorList>
    </citation>
    <scope>NUCLEOTIDE SEQUENCE</scope>
    <source>
        <strain evidence="8">H3</strain>
        <tissue evidence="8">Leaf</tissue>
    </source>
</reference>
<dbReference type="PROSITE" id="PS51925">
    <property type="entry name" value="SWIB_MDM2"/>
    <property type="match status" value="2"/>
</dbReference>
<feature type="domain" description="DM2" evidence="6">
    <location>
        <begin position="133"/>
        <end position="210"/>
    </location>
</feature>
<keyword evidence="9" id="KW-1185">Reference proteome</keyword>
<comment type="caution">
    <text evidence="8">The sequence shown here is derived from an EMBL/GenBank/DDBJ whole genome shotgun (WGS) entry which is preliminary data.</text>
</comment>